<evidence type="ECO:0000313" key="1">
    <source>
        <dbReference type="EMBL" id="KAI4371650.1"/>
    </source>
</evidence>
<sequence length="509" mass="55711">METEHRPINPDVPFLGPTRSPAPNLRGASSELEEILANADLPRLRCIHLATWTELRTLFKLAGPAIAVYLLNNAVSISTLILCGHLGNLQLAAVSLGYMGIQFFAYGLMLGMGSAVETLCRQAYGENEYEMLGIYLQRSMILLMVTGIPLAVIYIFSKRILEALWEPTDISSQAALFLYGLIPQIFAYATNFPIQKFLQAQSIVSPSAYIAAGVLTVHLLLSWLAIYQWGWGLLGATLVLSFSWWLIAIAQVVYIVTSPRFKYTWKGFSLQVFSGLWSFLNLSTSSAVMLCLETWYFQILVLIAGLLKNAELSLDSFSICMMILGWIYVIATGFNEAASIRVSNEIVAGHPRSAAYSVIVITITSFLVALFLAAICLALRNYISYIFTSGSTVAKTVADLSPFLAVTLVLNGIQSVLSGVAVGCGRQALVAYVNVGCYYLVSIPLGCLLVLKCDFGTRGILTGMLGGTTLQSLILIFIAARIDWDKEVENARTRLELDTPEDNEQPNLA</sequence>
<proteinExistence type="predicted"/>
<comment type="caution">
    <text evidence="1">The sequence shown here is derived from an EMBL/GenBank/DDBJ whole genome shotgun (WGS) entry which is preliminary data.</text>
</comment>
<reference evidence="2" key="1">
    <citation type="journal article" date="2023" name="Front. Plant Sci.">
        <title>Chromosomal-level genome assembly of Melastoma candidum provides insights into trichome evolution.</title>
        <authorList>
            <person name="Zhong Y."/>
            <person name="Wu W."/>
            <person name="Sun C."/>
            <person name="Zou P."/>
            <person name="Liu Y."/>
            <person name="Dai S."/>
            <person name="Zhou R."/>
        </authorList>
    </citation>
    <scope>NUCLEOTIDE SEQUENCE [LARGE SCALE GENOMIC DNA]</scope>
</reference>
<dbReference type="EMBL" id="CM042883">
    <property type="protein sequence ID" value="KAI4371650.1"/>
    <property type="molecule type" value="Genomic_DNA"/>
</dbReference>
<organism evidence="1 2">
    <name type="scientific">Melastoma candidum</name>
    <dbReference type="NCBI Taxonomy" id="119954"/>
    <lineage>
        <taxon>Eukaryota</taxon>
        <taxon>Viridiplantae</taxon>
        <taxon>Streptophyta</taxon>
        <taxon>Embryophyta</taxon>
        <taxon>Tracheophyta</taxon>
        <taxon>Spermatophyta</taxon>
        <taxon>Magnoliopsida</taxon>
        <taxon>eudicotyledons</taxon>
        <taxon>Gunneridae</taxon>
        <taxon>Pentapetalae</taxon>
        <taxon>rosids</taxon>
        <taxon>malvids</taxon>
        <taxon>Myrtales</taxon>
        <taxon>Melastomataceae</taxon>
        <taxon>Melastomatoideae</taxon>
        <taxon>Melastomateae</taxon>
        <taxon>Melastoma</taxon>
    </lineage>
</organism>
<protein>
    <submittedName>
        <fullName evidence="1">Uncharacterized protein</fullName>
    </submittedName>
</protein>
<keyword evidence="2" id="KW-1185">Reference proteome</keyword>
<accession>A0ACB9QYE5</accession>
<dbReference type="Proteomes" id="UP001057402">
    <property type="component" value="Chromosome 4"/>
</dbReference>
<name>A0ACB9QYE5_9MYRT</name>
<evidence type="ECO:0000313" key="2">
    <source>
        <dbReference type="Proteomes" id="UP001057402"/>
    </source>
</evidence>
<gene>
    <name evidence="1" type="ORF">MLD38_009977</name>
</gene>